<reference evidence="1 3" key="1">
    <citation type="submission" date="2019-06" db="EMBL/GenBank/DDBJ databases">
        <title>Sequencing the genomes of 1000 actinobacteria strains.</title>
        <authorList>
            <person name="Klenk H.-P."/>
        </authorList>
    </citation>
    <scope>NUCLEOTIDE SEQUENCE [LARGE SCALE GENOMIC DNA]</scope>
    <source>
        <strain evidence="1 3">DSM 42059</strain>
    </source>
</reference>
<evidence type="ECO:0000313" key="2">
    <source>
        <dbReference type="EMBL" id="WSC12591.1"/>
    </source>
</evidence>
<gene>
    <name evidence="1" type="ORF">FHX80_114987</name>
    <name evidence="2" type="ORF">OIE64_06870</name>
</gene>
<proteinExistence type="predicted"/>
<evidence type="ECO:0000313" key="1">
    <source>
        <dbReference type="EMBL" id="TWG06492.1"/>
    </source>
</evidence>
<protein>
    <submittedName>
        <fullName evidence="1">Uncharacterized protein</fullName>
    </submittedName>
</protein>
<dbReference type="OrthoDB" id="3620542at2"/>
<dbReference type="EMBL" id="VIWW01000001">
    <property type="protein sequence ID" value="TWG06492.1"/>
    <property type="molecule type" value="Genomic_DNA"/>
</dbReference>
<reference evidence="2 4" key="2">
    <citation type="submission" date="2022-10" db="EMBL/GenBank/DDBJ databases">
        <title>The complete genomes of actinobacterial strains from the NBC collection.</title>
        <authorList>
            <person name="Joergensen T.S."/>
            <person name="Alvarez Arevalo M."/>
            <person name="Sterndorff E.B."/>
            <person name="Faurdal D."/>
            <person name="Vuksanovic O."/>
            <person name="Mourched A.-S."/>
            <person name="Charusanti P."/>
            <person name="Shaw S."/>
            <person name="Blin K."/>
            <person name="Weber T."/>
        </authorList>
    </citation>
    <scope>NUCLEOTIDE SEQUENCE [LARGE SCALE GENOMIC DNA]</scope>
    <source>
        <strain evidence="2 4">NBC 01769</strain>
    </source>
</reference>
<name>A0A561V4G2_9ACTN</name>
<dbReference type="Proteomes" id="UP001330827">
    <property type="component" value="Chromosome"/>
</dbReference>
<sequence length="153" mass="16854">MTTNRGRKDVIRDRMAATGESYNVAARNLKAMKDMGATREAVVTQRWRPVDSLDLPCPCGGTCEPGDMCEQCHAQHRHVARYPGSATEVETWVDRYECTGCPASYTLLVELPGRPWGVAETVIQGGSAEEVVRARVFPGVVHPLLKPETPEED</sequence>
<dbReference type="Proteomes" id="UP000318186">
    <property type="component" value="Unassembled WGS sequence"/>
</dbReference>
<accession>A0A561V4G2</accession>
<evidence type="ECO:0000313" key="4">
    <source>
        <dbReference type="Proteomes" id="UP001330827"/>
    </source>
</evidence>
<evidence type="ECO:0000313" key="3">
    <source>
        <dbReference type="Proteomes" id="UP000318186"/>
    </source>
</evidence>
<keyword evidence="4" id="KW-1185">Reference proteome</keyword>
<organism evidence="1 3">
    <name type="scientific">Streptomyces brevispora</name>
    <dbReference type="NCBI Taxonomy" id="887462"/>
    <lineage>
        <taxon>Bacteria</taxon>
        <taxon>Bacillati</taxon>
        <taxon>Actinomycetota</taxon>
        <taxon>Actinomycetes</taxon>
        <taxon>Kitasatosporales</taxon>
        <taxon>Streptomycetaceae</taxon>
        <taxon>Streptomyces</taxon>
    </lineage>
</organism>
<dbReference type="AlphaFoldDB" id="A0A561V4G2"/>
<dbReference type="RefSeq" id="WP_145766255.1">
    <property type="nucleotide sequence ID" value="NZ_CP109114.1"/>
</dbReference>
<dbReference type="EMBL" id="CP109114">
    <property type="protein sequence ID" value="WSC12591.1"/>
    <property type="molecule type" value="Genomic_DNA"/>
</dbReference>